<dbReference type="AlphaFoldDB" id="A0AAV5DDM9"/>
<comment type="caution">
    <text evidence="2">The sequence shown here is derived from an EMBL/GenBank/DDBJ whole genome shotgun (WGS) entry which is preliminary data.</text>
</comment>
<evidence type="ECO:0000313" key="2">
    <source>
        <dbReference type="EMBL" id="GJN08377.1"/>
    </source>
</evidence>
<sequence length="196" mass="21813">MSHRPGERLRRLALETIDLAKDPYFMRTNLGSYEQAVPDAAQHEGILAHTQGSGPTSPSVLPASQGTRPRSPSPTREAAPRKSAAAVLQAKTAWKLINLHQPLGLCQWDWSSWRSATTTGDKFHHPRHKFRHRLLRHLLLLLLECHLGCLRPLRHILEMALHVNDSTATQFHSGAPPPRPPMQGFPDSSSKSGNKC</sequence>
<dbReference type="Proteomes" id="UP001054889">
    <property type="component" value="Unassembled WGS sequence"/>
</dbReference>
<proteinExistence type="predicted"/>
<gene>
    <name evidence="2" type="primary">ga26288</name>
    <name evidence="2" type="ORF">PR202_ga26288</name>
</gene>
<feature type="region of interest" description="Disordered" evidence="1">
    <location>
        <begin position="168"/>
        <end position="196"/>
    </location>
</feature>
<reference evidence="2" key="2">
    <citation type="submission" date="2021-12" db="EMBL/GenBank/DDBJ databases">
        <title>Resequencing data analysis of finger millet.</title>
        <authorList>
            <person name="Hatakeyama M."/>
            <person name="Aluri S."/>
            <person name="Balachadran M.T."/>
            <person name="Sivarajan S.R."/>
            <person name="Poveda L."/>
            <person name="Shimizu-Inatsugi R."/>
            <person name="Schlapbach R."/>
            <person name="Sreeman S.M."/>
            <person name="Shimizu K.K."/>
        </authorList>
    </citation>
    <scope>NUCLEOTIDE SEQUENCE</scope>
</reference>
<protein>
    <submittedName>
        <fullName evidence="2">Uncharacterized protein</fullName>
    </submittedName>
</protein>
<feature type="compositionally biased region" description="Polar residues" evidence="1">
    <location>
        <begin position="50"/>
        <end position="74"/>
    </location>
</feature>
<evidence type="ECO:0000313" key="3">
    <source>
        <dbReference type="Proteomes" id="UP001054889"/>
    </source>
</evidence>
<name>A0AAV5DDM9_ELECO</name>
<keyword evidence="3" id="KW-1185">Reference proteome</keyword>
<evidence type="ECO:0000256" key="1">
    <source>
        <dbReference type="SAM" id="MobiDB-lite"/>
    </source>
</evidence>
<organism evidence="2 3">
    <name type="scientific">Eleusine coracana subsp. coracana</name>
    <dbReference type="NCBI Taxonomy" id="191504"/>
    <lineage>
        <taxon>Eukaryota</taxon>
        <taxon>Viridiplantae</taxon>
        <taxon>Streptophyta</taxon>
        <taxon>Embryophyta</taxon>
        <taxon>Tracheophyta</taxon>
        <taxon>Spermatophyta</taxon>
        <taxon>Magnoliopsida</taxon>
        <taxon>Liliopsida</taxon>
        <taxon>Poales</taxon>
        <taxon>Poaceae</taxon>
        <taxon>PACMAD clade</taxon>
        <taxon>Chloridoideae</taxon>
        <taxon>Cynodonteae</taxon>
        <taxon>Eleusininae</taxon>
        <taxon>Eleusine</taxon>
    </lineage>
</organism>
<dbReference type="EMBL" id="BQKI01000015">
    <property type="protein sequence ID" value="GJN08377.1"/>
    <property type="molecule type" value="Genomic_DNA"/>
</dbReference>
<feature type="region of interest" description="Disordered" evidence="1">
    <location>
        <begin position="48"/>
        <end position="81"/>
    </location>
</feature>
<feature type="compositionally biased region" description="Polar residues" evidence="1">
    <location>
        <begin position="186"/>
        <end position="196"/>
    </location>
</feature>
<accession>A0AAV5DDM9</accession>
<reference evidence="2" key="1">
    <citation type="journal article" date="2018" name="DNA Res.">
        <title>Multiple hybrid de novo genome assembly of finger millet, an orphan allotetraploid crop.</title>
        <authorList>
            <person name="Hatakeyama M."/>
            <person name="Aluri S."/>
            <person name="Balachadran M.T."/>
            <person name="Sivarajan S.R."/>
            <person name="Patrignani A."/>
            <person name="Gruter S."/>
            <person name="Poveda L."/>
            <person name="Shimizu-Inatsugi R."/>
            <person name="Baeten J."/>
            <person name="Francoijs K.J."/>
            <person name="Nataraja K.N."/>
            <person name="Reddy Y.A.N."/>
            <person name="Phadnis S."/>
            <person name="Ravikumar R.L."/>
            <person name="Schlapbach R."/>
            <person name="Sreeman S.M."/>
            <person name="Shimizu K.K."/>
        </authorList>
    </citation>
    <scope>NUCLEOTIDE SEQUENCE</scope>
</reference>